<dbReference type="Proteomes" id="UP000183812">
    <property type="component" value="Unassembled WGS sequence"/>
</dbReference>
<dbReference type="EMBL" id="FNAY01000008">
    <property type="protein sequence ID" value="SDF20097.1"/>
    <property type="molecule type" value="Genomic_DNA"/>
</dbReference>
<reference evidence="2 3" key="1">
    <citation type="submission" date="2016-10" db="EMBL/GenBank/DDBJ databases">
        <authorList>
            <person name="de Groot N.N."/>
        </authorList>
    </citation>
    <scope>NUCLEOTIDE SEQUENCE [LARGE SCALE GENOMIC DNA]</scope>
    <source>
        <strain evidence="3">DSM 938 / 37b4</strain>
    </source>
</reference>
<gene>
    <name evidence="2" type="ORF">SAMN04244550_01827</name>
</gene>
<evidence type="ECO:0000256" key="1">
    <source>
        <dbReference type="SAM" id="MobiDB-lite"/>
    </source>
</evidence>
<dbReference type="AlphaFoldDB" id="A0A1G7J512"/>
<evidence type="ECO:0000313" key="3">
    <source>
        <dbReference type="Proteomes" id="UP000183812"/>
    </source>
</evidence>
<sequence>MTDTDALPFSHALRPAELAARKPTRFDIAPDAATCAAIAAWAGIEALESLRLKGTLTPTGRNDWALDAEFTARAVQACVVTLAPVRTDLRETVARRYLAQMETPAGEEIEIPEDTDAEPLPDRIDLGAVALEVLELALPLYPHAPDAAPVAAQAAPPGAAPIRDEDTRPFANLKSLLGGKAGGEDDKS</sequence>
<proteinExistence type="predicted"/>
<dbReference type="Pfam" id="PF02620">
    <property type="entry name" value="YceD"/>
    <property type="match status" value="1"/>
</dbReference>
<feature type="compositionally biased region" description="Low complexity" evidence="1">
    <location>
        <begin position="149"/>
        <end position="161"/>
    </location>
</feature>
<accession>A0A1G7J512</accession>
<dbReference type="InterPro" id="IPR003772">
    <property type="entry name" value="YceD"/>
</dbReference>
<dbReference type="OrthoDB" id="8443793at2"/>
<dbReference type="RefSeq" id="WP_139182422.1">
    <property type="nucleotide sequence ID" value="NZ_CP119563.1"/>
</dbReference>
<organism evidence="2 3">
    <name type="scientific">Rhodobacter capsulatus</name>
    <name type="common">Rhodopseudomonas capsulata</name>
    <dbReference type="NCBI Taxonomy" id="1061"/>
    <lineage>
        <taxon>Bacteria</taxon>
        <taxon>Pseudomonadati</taxon>
        <taxon>Pseudomonadota</taxon>
        <taxon>Alphaproteobacteria</taxon>
        <taxon>Rhodobacterales</taxon>
        <taxon>Rhodobacter group</taxon>
        <taxon>Rhodobacter</taxon>
    </lineage>
</organism>
<protein>
    <submittedName>
        <fullName evidence="2">Uncharacterized ACR, COG1399</fullName>
    </submittedName>
</protein>
<feature type="region of interest" description="Disordered" evidence="1">
    <location>
        <begin position="149"/>
        <end position="188"/>
    </location>
</feature>
<evidence type="ECO:0000313" key="2">
    <source>
        <dbReference type="EMBL" id="SDF20097.1"/>
    </source>
</evidence>
<name>A0A1G7J512_RHOCA</name>